<dbReference type="GO" id="GO:0003755">
    <property type="term" value="F:peptidyl-prolyl cis-trans isomerase activity"/>
    <property type="evidence" value="ECO:0007669"/>
    <property type="project" value="UniProtKB-UniRule"/>
</dbReference>
<comment type="catalytic activity">
    <reaction evidence="1 5 6">
        <text>[protein]-peptidylproline (omega=180) = [protein]-peptidylproline (omega=0)</text>
        <dbReference type="Rhea" id="RHEA:16237"/>
        <dbReference type="Rhea" id="RHEA-COMP:10747"/>
        <dbReference type="Rhea" id="RHEA-COMP:10748"/>
        <dbReference type="ChEBI" id="CHEBI:83833"/>
        <dbReference type="ChEBI" id="CHEBI:83834"/>
        <dbReference type="EC" id="5.2.1.8"/>
    </reaction>
</comment>
<keyword evidence="3 5" id="KW-0697">Rotamase</keyword>
<dbReference type="PANTHER" id="PTHR43811:SF19">
    <property type="entry name" value="39 KDA FK506-BINDING NUCLEAR PROTEIN"/>
    <property type="match status" value="1"/>
</dbReference>
<evidence type="ECO:0000259" key="7">
    <source>
        <dbReference type="PROSITE" id="PS50059"/>
    </source>
</evidence>
<evidence type="ECO:0000256" key="1">
    <source>
        <dbReference type="ARBA" id="ARBA00000971"/>
    </source>
</evidence>
<reference evidence="8 9" key="1">
    <citation type="journal article" date="2017" name="Antonie Van Leeuwenhoek">
        <title>Rhizobium rhizosphaerae sp. nov., a novel species isolated from rice rhizosphere.</title>
        <authorList>
            <person name="Zhao J.J."/>
            <person name="Zhang J."/>
            <person name="Zhang R.J."/>
            <person name="Zhang C.W."/>
            <person name="Yin H.Q."/>
            <person name="Zhang X.X."/>
        </authorList>
    </citation>
    <scope>NUCLEOTIDE SEQUENCE [LARGE SCALE GENOMIC DNA]</scope>
    <source>
        <strain evidence="8 9">E3</strain>
    </source>
</reference>
<sequence>MGKQKQKKTAKGSTGHNKNLTADFINKYQGRADVSATGSGLLYTIIDMSDGQKPQIPNIVRVNQRILLADGSVIDDTYKTGIPEEFSLEEAIEGLREGIQLMPVGSRFEFVIPPELAWGKKGNRSKIGPNTVMIVDVRLISFE</sequence>
<dbReference type="InterPro" id="IPR046357">
    <property type="entry name" value="PPIase_dom_sf"/>
</dbReference>
<dbReference type="SUPFAM" id="SSF54534">
    <property type="entry name" value="FKBP-like"/>
    <property type="match status" value="1"/>
</dbReference>
<keyword evidence="9" id="KW-1185">Reference proteome</keyword>
<dbReference type="EMBL" id="BAEN01000076">
    <property type="protein sequence ID" value="GAC16491.1"/>
    <property type="molecule type" value="Genomic_DNA"/>
</dbReference>
<dbReference type="RefSeq" id="WP_008846293.1">
    <property type="nucleotide sequence ID" value="NZ_BAEN01000076.1"/>
</dbReference>
<evidence type="ECO:0000313" key="8">
    <source>
        <dbReference type="EMBL" id="GAC16491.1"/>
    </source>
</evidence>
<comment type="caution">
    <text evidence="8">The sequence shown here is derived from an EMBL/GenBank/DDBJ whole genome shotgun (WGS) entry which is preliminary data.</text>
</comment>
<proteinExistence type="inferred from homology"/>
<dbReference type="PANTHER" id="PTHR43811">
    <property type="entry name" value="FKBP-TYPE PEPTIDYL-PROLYL CIS-TRANS ISOMERASE FKPA"/>
    <property type="match status" value="1"/>
</dbReference>
<comment type="similarity">
    <text evidence="2 6">Belongs to the FKBP-type PPIase family.</text>
</comment>
<dbReference type="InterPro" id="IPR001179">
    <property type="entry name" value="PPIase_FKBP_dom"/>
</dbReference>
<organism evidence="8 9">
    <name type="scientific">Aliiglaciecola lipolytica E3</name>
    <dbReference type="NCBI Taxonomy" id="1127673"/>
    <lineage>
        <taxon>Bacteria</taxon>
        <taxon>Pseudomonadati</taxon>
        <taxon>Pseudomonadota</taxon>
        <taxon>Gammaproteobacteria</taxon>
        <taxon>Alteromonadales</taxon>
        <taxon>Alteromonadaceae</taxon>
        <taxon>Aliiglaciecola</taxon>
    </lineage>
</organism>
<accession>K6XXV9</accession>
<evidence type="ECO:0000256" key="5">
    <source>
        <dbReference type="PROSITE-ProRule" id="PRU00277"/>
    </source>
</evidence>
<evidence type="ECO:0000256" key="2">
    <source>
        <dbReference type="ARBA" id="ARBA00006577"/>
    </source>
</evidence>
<dbReference type="STRING" id="1127673.GLIP_3880"/>
<dbReference type="AlphaFoldDB" id="K6XXV9"/>
<name>K6XXV9_9ALTE</name>
<dbReference type="OrthoDB" id="9814548at2"/>
<feature type="domain" description="PPIase FKBP-type" evidence="7">
    <location>
        <begin position="57"/>
        <end position="143"/>
    </location>
</feature>
<dbReference type="PROSITE" id="PS50059">
    <property type="entry name" value="FKBP_PPIASE"/>
    <property type="match status" value="1"/>
</dbReference>
<gene>
    <name evidence="8" type="primary">mip</name>
    <name evidence="8" type="ORF">GLIP_3880</name>
</gene>
<keyword evidence="4 5" id="KW-0413">Isomerase</keyword>
<dbReference type="Gene3D" id="3.10.50.40">
    <property type="match status" value="1"/>
</dbReference>
<dbReference type="EC" id="5.2.1.8" evidence="6"/>
<evidence type="ECO:0000256" key="4">
    <source>
        <dbReference type="ARBA" id="ARBA00023235"/>
    </source>
</evidence>
<dbReference type="Pfam" id="PF00254">
    <property type="entry name" value="FKBP_C"/>
    <property type="match status" value="1"/>
</dbReference>
<evidence type="ECO:0000313" key="9">
    <source>
        <dbReference type="Proteomes" id="UP000006334"/>
    </source>
</evidence>
<evidence type="ECO:0000256" key="3">
    <source>
        <dbReference type="ARBA" id="ARBA00023110"/>
    </source>
</evidence>
<protein>
    <recommendedName>
        <fullName evidence="6">Peptidyl-prolyl cis-trans isomerase</fullName>
        <ecNumber evidence="6">5.2.1.8</ecNumber>
    </recommendedName>
</protein>
<evidence type="ECO:0000256" key="6">
    <source>
        <dbReference type="RuleBase" id="RU003915"/>
    </source>
</evidence>
<dbReference type="eggNOG" id="COG0545">
    <property type="taxonomic scope" value="Bacteria"/>
</dbReference>
<dbReference type="Proteomes" id="UP000006334">
    <property type="component" value="Unassembled WGS sequence"/>
</dbReference>